<organism evidence="2 3">
    <name type="scientific">Meloidogyne floridensis</name>
    <dbReference type="NCBI Taxonomy" id="298350"/>
    <lineage>
        <taxon>Eukaryota</taxon>
        <taxon>Metazoa</taxon>
        <taxon>Ecdysozoa</taxon>
        <taxon>Nematoda</taxon>
        <taxon>Chromadorea</taxon>
        <taxon>Rhabditida</taxon>
        <taxon>Tylenchina</taxon>
        <taxon>Tylenchomorpha</taxon>
        <taxon>Tylenchoidea</taxon>
        <taxon>Meloidogynidae</taxon>
        <taxon>Meloidogyninae</taxon>
        <taxon>Meloidogyne</taxon>
    </lineage>
</organism>
<protein>
    <submittedName>
        <fullName evidence="3">Uncharacterized protein</fullName>
    </submittedName>
</protein>
<evidence type="ECO:0000313" key="2">
    <source>
        <dbReference type="Proteomes" id="UP000887560"/>
    </source>
</evidence>
<proteinExistence type="predicted"/>
<dbReference type="Proteomes" id="UP000887560">
    <property type="component" value="Unplaced"/>
</dbReference>
<name>A0A915NYT2_9BILA</name>
<evidence type="ECO:0000256" key="1">
    <source>
        <dbReference type="SAM" id="MobiDB-lite"/>
    </source>
</evidence>
<dbReference type="AlphaFoldDB" id="A0A915NYT2"/>
<reference evidence="3" key="1">
    <citation type="submission" date="2022-11" db="UniProtKB">
        <authorList>
            <consortium name="WormBaseParasite"/>
        </authorList>
    </citation>
    <scope>IDENTIFICATION</scope>
</reference>
<evidence type="ECO:0000313" key="3">
    <source>
        <dbReference type="WBParaSite" id="scf7180000421389.g6803"/>
    </source>
</evidence>
<sequence>MTTTTKKVPIDGNLYSQFTAHVKTFPTIETVKSTKKQQQKPGPVSQNLTRAERQPNFSGLALSQCIGLLINLELLTIFSFENYVNIYGLINKTNGFLESPLKENVIFPIFTIQLGTNDTMFAKLIFMNGTEKDYSQSAKFNIELNEAISLLGLDMDIHSDEKMKYMSFPEPPCYVYFMFNGKHVELDRPCDTFSNKQNFVTNRIEIRTYLSSLACNDKEANDERNAGIKKFYEICKYPTDNKSQIREYLKNNPKSNYAKSCYKNTNNQQEKHGIEFRISATRIGFNKTFDDYWITFGVNVSIGFSFSDQTIEFGKIIKVKGIIKSYYGPRILGLLNMEENHVLLLSLQLGNSENSFAILTDEMNGYVYNFERYIHSNIESQNIHEIAKTGGALALIGPDINMNGELLLDTHFKVNIASEKSCTGLIELTLNNALLDKQFSCYKRPLTQCDEIGLEEYNKLKTAFAELLDLYKQCPCDDEPRPKTITDERLIVPAKSRNKRSIQNSSLLKSHNVAGLVDGCENTTFIESDDIVLYPEDVARKIKNQRK</sequence>
<feature type="region of interest" description="Disordered" evidence="1">
    <location>
        <begin position="31"/>
        <end position="50"/>
    </location>
</feature>
<accession>A0A915NYT2</accession>
<dbReference type="WBParaSite" id="scf7180000421389.g6803">
    <property type="protein sequence ID" value="scf7180000421389.g6803"/>
    <property type="gene ID" value="scf7180000421389.g6803"/>
</dbReference>
<keyword evidence="2" id="KW-1185">Reference proteome</keyword>